<dbReference type="AlphaFoldDB" id="A0A0P0M5T0"/>
<name>A0A0P0M5T0_PHOVU</name>
<protein>
    <submittedName>
        <fullName evidence="1">Uncharacterized protein</fullName>
    </submittedName>
</protein>
<evidence type="ECO:0000313" key="1">
    <source>
        <dbReference type="EMBL" id="ALK86589.1"/>
    </source>
</evidence>
<dbReference type="EMBL" id="CP013020">
    <property type="protein sequence ID" value="ALK86589.1"/>
    <property type="molecule type" value="Genomic_DNA"/>
</dbReference>
<proteinExistence type="predicted"/>
<evidence type="ECO:0000313" key="2">
    <source>
        <dbReference type="Proteomes" id="UP000061587"/>
    </source>
</evidence>
<reference evidence="2" key="1">
    <citation type="submission" date="2015-10" db="EMBL/GenBank/DDBJ databases">
        <title>Extensive mobilome-driven genome diversification in gut-associated Bacteroides vulgatus mpk.</title>
        <authorList>
            <person name="Beier S."/>
            <person name="Lange A."/>
            <person name="Huson D.H."/>
            <person name="Frick J.-S."/>
            <person name="Autenrieth I.B."/>
        </authorList>
    </citation>
    <scope>NUCLEOTIDE SEQUENCE [LARGE SCALE GENOMIC DNA]</scope>
    <source>
        <strain evidence="2">mpk</strain>
    </source>
</reference>
<dbReference type="PATRIC" id="fig|821.40.peg.4844"/>
<sequence length="118" mass="13723">MENKFEYLRIDGRGQLPVPWSDYPVLTEYETVPVYRNGRDYLDVLVGQQDGWWTSGVHMQVNNSDGGFNPGRKWGQFSTRNNALLWALGWMLCQRKMQGAARQAVLDKINDIRQLKLF</sequence>
<organism evidence="1 2">
    <name type="scientific">Phocaeicola vulgatus</name>
    <name type="common">Bacteroides vulgatus</name>
    <dbReference type="NCBI Taxonomy" id="821"/>
    <lineage>
        <taxon>Bacteria</taxon>
        <taxon>Pseudomonadati</taxon>
        <taxon>Bacteroidota</taxon>
        <taxon>Bacteroidia</taxon>
        <taxon>Bacteroidales</taxon>
        <taxon>Bacteroidaceae</taxon>
        <taxon>Phocaeicola</taxon>
    </lineage>
</organism>
<dbReference type="Proteomes" id="UP000061587">
    <property type="component" value="Chromosome"/>
</dbReference>
<gene>
    <name evidence="1" type="ORF">BvMPK_4037</name>
</gene>
<reference evidence="1 2" key="2">
    <citation type="journal article" date="2016" name="Genome Biol. Evol.">
        <title>Extensive mobilome-driven genome diversification in mouse gut-associated Bacteroides vulgatus mpk.</title>
        <authorList>
            <person name="Lange A."/>
            <person name="Beier S."/>
            <person name="Steimle A."/>
            <person name="Autenrieth I.B."/>
            <person name="Huson D.H."/>
            <person name="Frick J.S."/>
        </authorList>
    </citation>
    <scope>NUCLEOTIDE SEQUENCE [LARGE SCALE GENOMIC DNA]</scope>
    <source>
        <strain evidence="2">mpk</strain>
    </source>
</reference>
<accession>A0A0P0M5T0</accession>